<dbReference type="EMBL" id="JAJSOF020000033">
    <property type="protein sequence ID" value="KAJ4429969.1"/>
    <property type="molecule type" value="Genomic_DNA"/>
</dbReference>
<comment type="caution">
    <text evidence="3">The sequence shown here is derived from an EMBL/GenBank/DDBJ whole genome shotgun (WGS) entry which is preliminary data.</text>
</comment>
<protein>
    <recommendedName>
        <fullName evidence="2">CFAP61 dimerisation domain-containing protein</fullName>
    </recommendedName>
</protein>
<evidence type="ECO:0000313" key="4">
    <source>
        <dbReference type="Proteomes" id="UP001148838"/>
    </source>
</evidence>
<feature type="compositionally biased region" description="Low complexity" evidence="1">
    <location>
        <begin position="460"/>
        <end position="475"/>
    </location>
</feature>
<name>A0ABQ8S7D9_PERAM</name>
<dbReference type="Pfam" id="PF23150">
    <property type="entry name" value="CFAP61_dimer"/>
    <property type="match status" value="2"/>
</dbReference>
<dbReference type="InterPro" id="IPR038884">
    <property type="entry name" value="CFAP61"/>
</dbReference>
<dbReference type="PANTHER" id="PTHR21178:SF8">
    <property type="entry name" value="CILIA- AND FLAGELLA-ASSOCIATED PROTEIN 61"/>
    <property type="match status" value="1"/>
</dbReference>
<dbReference type="PANTHER" id="PTHR21178">
    <property type="entry name" value="CILIA- AND FLAGELLA-ASSOCIATED PROTEIN 61"/>
    <property type="match status" value="1"/>
</dbReference>
<feature type="domain" description="CFAP61 dimerisation" evidence="2">
    <location>
        <begin position="83"/>
        <end position="158"/>
    </location>
</feature>
<feature type="region of interest" description="Disordered" evidence="1">
    <location>
        <begin position="452"/>
        <end position="486"/>
    </location>
</feature>
<gene>
    <name evidence="3" type="ORF">ANN_22173</name>
</gene>
<reference evidence="3 4" key="1">
    <citation type="journal article" date="2022" name="Allergy">
        <title>Genome assembly and annotation of Periplaneta americana reveal a comprehensive cockroach allergen profile.</title>
        <authorList>
            <person name="Wang L."/>
            <person name="Xiong Q."/>
            <person name="Saelim N."/>
            <person name="Wang L."/>
            <person name="Nong W."/>
            <person name="Wan A.T."/>
            <person name="Shi M."/>
            <person name="Liu X."/>
            <person name="Cao Q."/>
            <person name="Hui J.H.L."/>
            <person name="Sookrung N."/>
            <person name="Leung T.F."/>
            <person name="Tungtrongchitr A."/>
            <person name="Tsui S.K.W."/>
        </authorList>
    </citation>
    <scope>NUCLEOTIDE SEQUENCE [LARGE SCALE GENOMIC DNA]</scope>
    <source>
        <strain evidence="3">PWHHKU_190912</strain>
    </source>
</reference>
<dbReference type="Proteomes" id="UP001148838">
    <property type="component" value="Unassembled WGS sequence"/>
</dbReference>
<accession>A0ABQ8S7D9</accession>
<evidence type="ECO:0000313" key="3">
    <source>
        <dbReference type="EMBL" id="KAJ4429969.1"/>
    </source>
</evidence>
<sequence length="486" mass="56080">MAALEKGQLVFDGRLVIDANFNAGDKYIYAAGPLTKYARRYYAGRYSHCYYNSIEIGAKLGKQMLQMWDPTVEASAANEEIPPLFEKPIIKSCILPGNMHYLKIHKPGIVVPLEAAMYQDDYGVALVTGDCKCIKYDYFRIHLNPSERIETITCYTKNVDSHCVVLPKCLQQGWAPRANSTLSLLFHPFLHHRAPHSVDAVMDEYKHPRLEYGIAPDALPYSKYRTSGMAIWQQSFYDLHLEIDVDNISTLYGVHQQMLNNMVLRFKHGYINDFYSYFREPWCYAIIHDHFKDLVLKNNKILSAESETKPAVLLDVVTKHLKLSNWKNPGHKLVIHQLMTWLEARENFELSRRQESFSSYFKKKLVANIEINWIMRQGLTELKNVPVYCAFASQVNHTELEEYKNCYKTQYEKMIKDALLEFLVDNSYHLSMYAIPERVKILLQDNKSSPLFMEPEPGTSSESLCSSDSNNSSSSTIKDEVDNENN</sequence>
<feature type="domain" description="CFAP61 dimerisation" evidence="2">
    <location>
        <begin position="242"/>
        <end position="286"/>
    </location>
</feature>
<evidence type="ECO:0000256" key="1">
    <source>
        <dbReference type="SAM" id="MobiDB-lite"/>
    </source>
</evidence>
<evidence type="ECO:0000259" key="2">
    <source>
        <dbReference type="Pfam" id="PF23150"/>
    </source>
</evidence>
<proteinExistence type="predicted"/>
<organism evidence="3 4">
    <name type="scientific">Periplaneta americana</name>
    <name type="common">American cockroach</name>
    <name type="synonym">Blatta americana</name>
    <dbReference type="NCBI Taxonomy" id="6978"/>
    <lineage>
        <taxon>Eukaryota</taxon>
        <taxon>Metazoa</taxon>
        <taxon>Ecdysozoa</taxon>
        <taxon>Arthropoda</taxon>
        <taxon>Hexapoda</taxon>
        <taxon>Insecta</taxon>
        <taxon>Pterygota</taxon>
        <taxon>Neoptera</taxon>
        <taxon>Polyneoptera</taxon>
        <taxon>Dictyoptera</taxon>
        <taxon>Blattodea</taxon>
        <taxon>Blattoidea</taxon>
        <taxon>Blattidae</taxon>
        <taxon>Blattinae</taxon>
        <taxon>Periplaneta</taxon>
    </lineage>
</organism>
<keyword evidence="4" id="KW-1185">Reference proteome</keyword>
<dbReference type="InterPro" id="IPR056299">
    <property type="entry name" value="CFAP61_dimer"/>
</dbReference>